<reference evidence="1" key="2">
    <citation type="submission" date="2014-06" db="EMBL/GenBank/DDBJ databases">
        <authorList>
            <person name="Aslett M."/>
        </authorList>
    </citation>
    <scope>NUCLEOTIDE SEQUENCE</scope>
</reference>
<evidence type="ECO:0000313" key="1">
    <source>
        <dbReference type="EMBL" id="CDS20924.1"/>
    </source>
</evidence>
<reference evidence="3" key="3">
    <citation type="submission" date="2020-10" db="UniProtKB">
        <authorList>
            <consortium name="WormBaseParasite"/>
        </authorList>
    </citation>
    <scope>IDENTIFICATION</scope>
</reference>
<dbReference type="Proteomes" id="UP000492820">
    <property type="component" value="Unassembled WGS sequence"/>
</dbReference>
<dbReference type="WBParaSite" id="EgrG_000528300">
    <property type="protein sequence ID" value="EgrG_000528300"/>
    <property type="gene ID" value="EgrG_000528300"/>
</dbReference>
<dbReference type="EMBL" id="LK028582">
    <property type="protein sequence ID" value="CDS20924.1"/>
    <property type="molecule type" value="Genomic_DNA"/>
</dbReference>
<protein>
    <submittedName>
        <fullName evidence="3">Expressed conserved protein</fullName>
    </submittedName>
</protein>
<name>A0A068WTB3_ECHGR</name>
<evidence type="ECO:0000313" key="2">
    <source>
        <dbReference type="Proteomes" id="UP000492820"/>
    </source>
</evidence>
<proteinExistence type="predicted"/>
<evidence type="ECO:0000313" key="3">
    <source>
        <dbReference type="WBParaSite" id="EgrG_000528300"/>
    </source>
</evidence>
<dbReference type="AlphaFoldDB" id="A0A068WTB3"/>
<reference evidence="1 2" key="1">
    <citation type="journal article" date="2013" name="Nature">
        <title>The genomes of four tapeworm species reveal adaptations to parasitism.</title>
        <authorList>
            <person name="Tsai I.J."/>
            <person name="Zarowiecki M."/>
            <person name="Holroyd N."/>
            <person name="Garciarrubio A."/>
            <person name="Sanchez-Flores A."/>
            <person name="Brooks K.L."/>
            <person name="Tracey A."/>
            <person name="Bobes R.J."/>
            <person name="Fragoso G."/>
            <person name="Sciutto E."/>
            <person name="Aslett M."/>
            <person name="Beasley H."/>
            <person name="Bennett H.M."/>
            <person name="Cai J."/>
            <person name="Camicia F."/>
            <person name="Clark R."/>
            <person name="Cucher M."/>
            <person name="De Silva N."/>
            <person name="Day T.A."/>
            <person name="Deplazes P."/>
            <person name="Estrada K."/>
            <person name="Fernandez C."/>
            <person name="Holland P.W."/>
            <person name="Hou J."/>
            <person name="Hu S."/>
            <person name="Huckvale T."/>
            <person name="Hung S.S."/>
            <person name="Kamenetzky L."/>
            <person name="Keane J.A."/>
            <person name="Kiss F."/>
            <person name="Koziol U."/>
            <person name="Lambert O."/>
            <person name="Liu K."/>
            <person name="Luo X."/>
            <person name="Luo Y."/>
            <person name="Macchiaroli N."/>
            <person name="Nichol S."/>
            <person name="Paps J."/>
            <person name="Parkinson J."/>
            <person name="Pouchkina-Stantcheva N."/>
            <person name="Riddiford N."/>
            <person name="Rosenzvit M."/>
            <person name="Salinas G."/>
            <person name="Wasmuth J.D."/>
            <person name="Zamanian M."/>
            <person name="Zheng Y."/>
            <person name="Cai X."/>
            <person name="Soberon X."/>
            <person name="Olson P.D."/>
            <person name="Laclette J.P."/>
            <person name="Brehm K."/>
            <person name="Berriman M."/>
            <person name="Garciarrubio A."/>
            <person name="Bobes R.J."/>
            <person name="Fragoso G."/>
            <person name="Sanchez-Flores A."/>
            <person name="Estrada K."/>
            <person name="Cevallos M.A."/>
            <person name="Morett E."/>
            <person name="Gonzalez V."/>
            <person name="Portillo T."/>
            <person name="Ochoa-Leyva A."/>
            <person name="Jose M.V."/>
            <person name="Sciutto E."/>
            <person name="Landa A."/>
            <person name="Jimenez L."/>
            <person name="Valdes V."/>
            <person name="Carrero J.C."/>
            <person name="Larralde C."/>
            <person name="Morales-Montor J."/>
            <person name="Limon-Lason J."/>
            <person name="Soberon X."/>
            <person name="Laclette J.P."/>
        </authorList>
    </citation>
    <scope>NUCLEOTIDE SEQUENCE [LARGE SCALE GENOMIC DNA]</scope>
</reference>
<organism evidence="1">
    <name type="scientific">Echinococcus granulosus</name>
    <name type="common">Hydatid tapeworm</name>
    <dbReference type="NCBI Taxonomy" id="6210"/>
    <lineage>
        <taxon>Eukaryota</taxon>
        <taxon>Metazoa</taxon>
        <taxon>Spiralia</taxon>
        <taxon>Lophotrochozoa</taxon>
        <taxon>Platyhelminthes</taxon>
        <taxon>Cestoda</taxon>
        <taxon>Eucestoda</taxon>
        <taxon>Cyclophyllidea</taxon>
        <taxon>Taeniidae</taxon>
        <taxon>Echinococcus</taxon>
        <taxon>Echinococcus granulosus group</taxon>
    </lineage>
</organism>
<sequence>MIVNHVLLISVHIHELFMQKSEQPTCQLITSSTKPNDKALRNKKLEEVIAAMSKNMEKIQGNIDSVAIGAPLFHSLTLCLPSGMQIWLFLTPKHVVVMQCPSASREGGVIPQNEGGILHYRVVTSKPLLPPGHQWEHSKCMTSQCYSTDSLNKWYVDRDVNDLCVDSLLQS</sequence>
<accession>A0A068WTB3</accession>
<gene>
    <name evidence="1" type="ORF">EgrG_000528300</name>
</gene>